<feature type="transmembrane region" description="Helical" evidence="1">
    <location>
        <begin position="370"/>
        <end position="390"/>
    </location>
</feature>
<keyword evidence="1" id="KW-1133">Transmembrane helix</keyword>
<gene>
    <name evidence="2" type="ORF">C1631_014240</name>
</gene>
<comment type="caution">
    <text evidence="2">The sequence shown here is derived from an EMBL/GenBank/DDBJ whole genome shotgun (WGS) entry which is preliminary data.</text>
</comment>
<dbReference type="Gene3D" id="1.25.40.10">
    <property type="entry name" value="Tetratricopeptide repeat domain"/>
    <property type="match status" value="1"/>
</dbReference>
<sequence>MVCFSQDCFSQTDRHQIFQQVYAKLFAREYNKAKHQIDFELIASKNETDQILGYVAMMYYLSMKPEKNNPYEQIKVLEKLKQLANNSDNPRYKIYVEYGYALFYKNLNKKTLFIKTFNEALHLLQQYSDENFLLSNLYCMRNRLIFEHVNQKEKLQNYLKSFEYAKKSGNRVNISMAINDFLVYYICDQKKEAIDSVRFYQQLYYWNAQKVTYTAARNIMLIVYDINQATVLTRQNKTEAAIGIFKKILDENKNKPDIADLIFSVYTNLGYIHSSNKNYSEAVAYRLKAYSLRHNKKIPVFSLIILINNISFGYEEMGKYKEALQFEKEKNILIEARFEENNKILEAFYQSEKKKSILEEKNKMLKTERYLYIGFVIFSTVIIILLTLLIRYRRKIYIQKNKLLNAEQARLKAEQEVIRKKYLATTLQLSHKNSVLTEIKNKTKEQSDINIDKLLKEERFLDNNFDQLQQTVLEIHPNFFNQLKIMSKNKLTPLDIKYASFIYLHMNNQQISNYTKSDLNTVRVAKHRLKKKFTIPKEESIENFIQNIKII</sequence>
<reference evidence="2 3" key="1">
    <citation type="submission" date="2018-04" db="EMBL/GenBank/DDBJ databases">
        <title>Draft Genome Sequence of Phosphate-Solubilizing Chryseobacterium sp. ISE14 that is a Biocontrol and Plant Growth-Promoting Rhizobacterium Isolated from Cucumber.</title>
        <authorList>
            <person name="Jeong J.-J."/>
            <person name="Sang M.K."/>
            <person name="Choi I.-G."/>
            <person name="Kim K.D."/>
        </authorList>
    </citation>
    <scope>NUCLEOTIDE SEQUENCE [LARGE SCALE GENOMIC DNA]</scope>
    <source>
        <strain evidence="2 3">ISE14</strain>
    </source>
</reference>
<evidence type="ECO:0008006" key="4">
    <source>
        <dbReference type="Google" id="ProtNLM"/>
    </source>
</evidence>
<organism evidence="2 3">
    <name type="scientific">Chryseobacterium phosphatilyticum</name>
    <dbReference type="NCBI Taxonomy" id="475075"/>
    <lineage>
        <taxon>Bacteria</taxon>
        <taxon>Pseudomonadati</taxon>
        <taxon>Bacteroidota</taxon>
        <taxon>Flavobacteriia</taxon>
        <taxon>Flavobacteriales</taxon>
        <taxon>Weeksellaceae</taxon>
        <taxon>Chryseobacterium group</taxon>
        <taxon>Chryseobacterium</taxon>
    </lineage>
</organism>
<dbReference type="AlphaFoldDB" id="A0A316X6B7"/>
<keyword evidence="3" id="KW-1185">Reference proteome</keyword>
<accession>A0A316X6B7</accession>
<dbReference type="OrthoDB" id="1090267at2"/>
<name>A0A316X6B7_9FLAO</name>
<keyword evidence="1" id="KW-0812">Transmembrane</keyword>
<evidence type="ECO:0000313" key="3">
    <source>
        <dbReference type="Proteomes" id="UP000236594"/>
    </source>
</evidence>
<dbReference type="InterPro" id="IPR011990">
    <property type="entry name" value="TPR-like_helical_dom_sf"/>
</dbReference>
<keyword evidence="1" id="KW-0472">Membrane</keyword>
<dbReference type="SUPFAM" id="SSF48452">
    <property type="entry name" value="TPR-like"/>
    <property type="match status" value="1"/>
</dbReference>
<dbReference type="Proteomes" id="UP000236594">
    <property type="component" value="Unassembled WGS sequence"/>
</dbReference>
<dbReference type="EMBL" id="PPED02000003">
    <property type="protein sequence ID" value="PWN69217.1"/>
    <property type="molecule type" value="Genomic_DNA"/>
</dbReference>
<proteinExistence type="predicted"/>
<evidence type="ECO:0000313" key="2">
    <source>
        <dbReference type="EMBL" id="PWN69217.1"/>
    </source>
</evidence>
<protein>
    <recommendedName>
        <fullName evidence="4">Tetratricopeptide repeat protein</fullName>
    </recommendedName>
</protein>
<dbReference type="RefSeq" id="WP_109712887.1">
    <property type="nucleotide sequence ID" value="NZ_PPED02000003.1"/>
</dbReference>
<evidence type="ECO:0000256" key="1">
    <source>
        <dbReference type="SAM" id="Phobius"/>
    </source>
</evidence>